<evidence type="ECO:0000313" key="14">
    <source>
        <dbReference type="EMBL" id="MBB6502356.1"/>
    </source>
</evidence>
<dbReference type="Gene3D" id="3.40.250.10">
    <property type="entry name" value="Rhodanese-like domain"/>
    <property type="match status" value="1"/>
</dbReference>
<dbReference type="Gene3D" id="3.40.50.720">
    <property type="entry name" value="NAD(P)-binding Rossmann-like Domain"/>
    <property type="match status" value="1"/>
</dbReference>
<dbReference type="GO" id="GO:0005524">
    <property type="term" value="F:ATP binding"/>
    <property type="evidence" value="ECO:0007669"/>
    <property type="project" value="UniProtKB-KW"/>
</dbReference>
<dbReference type="InterPro" id="IPR001763">
    <property type="entry name" value="Rhodanese-like_dom"/>
</dbReference>
<evidence type="ECO:0000256" key="3">
    <source>
        <dbReference type="ARBA" id="ARBA00022741"/>
    </source>
</evidence>
<accession>A0A7X0J767</accession>
<proteinExistence type="inferred from homology"/>
<dbReference type="InterPro" id="IPR045886">
    <property type="entry name" value="ThiF/MoeB/HesA"/>
</dbReference>
<dbReference type="EMBL" id="JACHCC010000013">
    <property type="protein sequence ID" value="MBB6502356.1"/>
    <property type="molecule type" value="Genomic_DNA"/>
</dbReference>
<organism evidence="14 15">
    <name type="scientific">Pedobacter cryoconitis</name>
    <dbReference type="NCBI Taxonomy" id="188932"/>
    <lineage>
        <taxon>Bacteria</taxon>
        <taxon>Pseudomonadati</taxon>
        <taxon>Bacteroidota</taxon>
        <taxon>Sphingobacteriia</taxon>
        <taxon>Sphingobacteriales</taxon>
        <taxon>Sphingobacteriaceae</taxon>
        <taxon>Pedobacter</taxon>
    </lineage>
</organism>
<dbReference type="GO" id="GO:0004792">
    <property type="term" value="F:thiosulfate-cyanide sulfurtransferase activity"/>
    <property type="evidence" value="ECO:0007669"/>
    <property type="project" value="TreeGrafter"/>
</dbReference>
<protein>
    <recommendedName>
        <fullName evidence="9">Molybdopterin-synthase adenylyltransferase</fullName>
        <ecNumber evidence="8">2.7.7.80</ecNumber>
    </recommendedName>
    <alternativeName>
        <fullName evidence="12">MoaD protein adenylase</fullName>
    </alternativeName>
    <alternativeName>
        <fullName evidence="10">Molybdopterin-converting factor subunit 1 adenylase</fullName>
    </alternativeName>
    <alternativeName>
        <fullName evidence="11">Sulfur carrier protein MoaD adenylyltransferase</fullName>
    </alternativeName>
</protein>
<evidence type="ECO:0000256" key="11">
    <source>
        <dbReference type="ARBA" id="ARBA00075328"/>
    </source>
</evidence>
<keyword evidence="4" id="KW-0067">ATP-binding</keyword>
<dbReference type="Pfam" id="PF00581">
    <property type="entry name" value="Rhodanese"/>
    <property type="match status" value="1"/>
</dbReference>
<comment type="similarity">
    <text evidence="1">Belongs to the HesA/MoeB/ThiF family.</text>
</comment>
<evidence type="ECO:0000256" key="4">
    <source>
        <dbReference type="ARBA" id="ARBA00022840"/>
    </source>
</evidence>
<comment type="subunit">
    <text evidence="7">Homodimer. Forms a stable heterotetrameric complex of 2 MoeB and 2 MoaD during adenylation of MoaD.</text>
</comment>
<dbReference type="Pfam" id="PF00899">
    <property type="entry name" value="ThiF"/>
    <property type="match status" value="1"/>
</dbReference>
<dbReference type="PANTHER" id="PTHR10953:SF102">
    <property type="entry name" value="ADENYLYLTRANSFERASE AND SULFURTRANSFERASE MOCS3"/>
    <property type="match status" value="1"/>
</dbReference>
<dbReference type="GO" id="GO:0008641">
    <property type="term" value="F:ubiquitin-like modifier activating enzyme activity"/>
    <property type="evidence" value="ECO:0007669"/>
    <property type="project" value="InterPro"/>
</dbReference>
<feature type="domain" description="Rhodanese" evidence="13">
    <location>
        <begin position="288"/>
        <end position="369"/>
    </location>
</feature>
<dbReference type="GO" id="GO:0005829">
    <property type="term" value="C:cytosol"/>
    <property type="evidence" value="ECO:0007669"/>
    <property type="project" value="TreeGrafter"/>
</dbReference>
<keyword evidence="2 14" id="KW-0808">Transferase</keyword>
<evidence type="ECO:0000256" key="5">
    <source>
        <dbReference type="ARBA" id="ARBA00052218"/>
    </source>
</evidence>
<evidence type="ECO:0000313" key="15">
    <source>
        <dbReference type="Proteomes" id="UP000521017"/>
    </source>
</evidence>
<reference evidence="14 15" key="1">
    <citation type="submission" date="2020-08" db="EMBL/GenBank/DDBJ databases">
        <title>Genomic Encyclopedia of Type Strains, Phase IV (KMG-V): Genome sequencing to study the core and pangenomes of soil and plant-associated prokaryotes.</title>
        <authorList>
            <person name="Whitman W."/>
        </authorList>
    </citation>
    <scope>NUCLEOTIDE SEQUENCE [LARGE SCALE GENOMIC DNA]</scope>
    <source>
        <strain evidence="14 15">M2T3</strain>
    </source>
</reference>
<name>A0A7X0J767_9SPHI</name>
<dbReference type="CDD" id="cd00158">
    <property type="entry name" value="RHOD"/>
    <property type="match status" value="1"/>
</dbReference>
<dbReference type="GO" id="GO:0008146">
    <property type="term" value="F:sulfotransferase activity"/>
    <property type="evidence" value="ECO:0007669"/>
    <property type="project" value="TreeGrafter"/>
</dbReference>
<sequence length="369" mass="40722">MNIKGEARYQRQMLLKDFGRTGQEKLFQAKVLVIGAGGLGCPVLQYLAAAGIGTLGIVDHDVVELSNLHRQILYSVANVGSLKVNCAAERLREFNPDITILTYPVQLNNQNALSILSEFDIVIDGSDNFPTRYMINDACVLLNKPLVYGALSETEGQVSVFNVADESGIKVNYRDVFPAAPQPGEVLNCSEAGVLGVLPGIIGMMQANEAIKLISGTGETLYNQLMIYNLYTSQTYKIKLSPGDPNLTDLPSDIPSFMKMDYNWFCGIRTLNRELKEMGPDEFHQVLQEDSFTIIDVREPGELPAASGFEYISLPLSELKREIPLIKGDKVILFCHSGIRSIVAGELLLEAYPEKEFYSLKGGILRMKS</sequence>
<dbReference type="SUPFAM" id="SSF69572">
    <property type="entry name" value="Activating enzymes of the ubiquitin-like proteins"/>
    <property type="match status" value="1"/>
</dbReference>
<dbReference type="EC" id="2.7.7.80" evidence="8"/>
<dbReference type="GO" id="GO:0061605">
    <property type="term" value="F:molybdopterin-synthase adenylyltransferase activity"/>
    <property type="evidence" value="ECO:0007669"/>
    <property type="project" value="UniProtKB-EC"/>
</dbReference>
<dbReference type="RefSeq" id="WP_184628609.1">
    <property type="nucleotide sequence ID" value="NZ_JACHCC010000013.1"/>
</dbReference>
<evidence type="ECO:0000256" key="2">
    <source>
        <dbReference type="ARBA" id="ARBA00022679"/>
    </source>
</evidence>
<evidence type="ECO:0000256" key="9">
    <source>
        <dbReference type="ARBA" id="ARBA00073635"/>
    </source>
</evidence>
<keyword evidence="3" id="KW-0547">Nucleotide-binding</keyword>
<dbReference type="PROSITE" id="PS50206">
    <property type="entry name" value="RHODANESE_3"/>
    <property type="match status" value="1"/>
</dbReference>
<dbReference type="FunFam" id="3.40.50.720:FF:000033">
    <property type="entry name" value="Adenylyltransferase and sulfurtransferase MOCS3"/>
    <property type="match status" value="1"/>
</dbReference>
<evidence type="ECO:0000256" key="10">
    <source>
        <dbReference type="ARBA" id="ARBA00075110"/>
    </source>
</evidence>
<dbReference type="NCBIfam" id="NF004281">
    <property type="entry name" value="PRK05690.1"/>
    <property type="match status" value="1"/>
</dbReference>
<dbReference type="Proteomes" id="UP000521017">
    <property type="component" value="Unassembled WGS sequence"/>
</dbReference>
<gene>
    <name evidence="14" type="ORF">HDF25_004535</name>
</gene>
<dbReference type="InterPro" id="IPR000594">
    <property type="entry name" value="ThiF_NAD_FAD-bd"/>
</dbReference>
<comment type="function">
    <text evidence="6">Catalyzes the adenylation by ATP of the carboxyl group of the C-terminal glycine of sulfur carrier protein MoaD.</text>
</comment>
<evidence type="ECO:0000256" key="1">
    <source>
        <dbReference type="ARBA" id="ARBA00009919"/>
    </source>
</evidence>
<evidence type="ECO:0000256" key="7">
    <source>
        <dbReference type="ARBA" id="ARBA00063809"/>
    </source>
</evidence>
<dbReference type="InterPro" id="IPR035985">
    <property type="entry name" value="Ubiquitin-activating_enz"/>
</dbReference>
<comment type="catalytic activity">
    <reaction evidence="5">
        <text>[molybdopterin-synthase sulfur-carrier protein]-C-terminal Gly-Gly + ATP + H(+) = [molybdopterin-synthase sulfur-carrier protein]-C-terminal Gly-Gly-AMP + diphosphate</text>
        <dbReference type="Rhea" id="RHEA:43616"/>
        <dbReference type="Rhea" id="RHEA-COMP:12159"/>
        <dbReference type="Rhea" id="RHEA-COMP:12202"/>
        <dbReference type="ChEBI" id="CHEBI:15378"/>
        <dbReference type="ChEBI" id="CHEBI:30616"/>
        <dbReference type="ChEBI" id="CHEBI:33019"/>
        <dbReference type="ChEBI" id="CHEBI:90618"/>
        <dbReference type="ChEBI" id="CHEBI:90778"/>
        <dbReference type="EC" id="2.7.7.80"/>
    </reaction>
</comment>
<comment type="caution">
    <text evidence="14">The sequence shown here is derived from an EMBL/GenBank/DDBJ whole genome shotgun (WGS) entry which is preliminary data.</text>
</comment>
<evidence type="ECO:0000256" key="12">
    <source>
        <dbReference type="ARBA" id="ARBA00078531"/>
    </source>
</evidence>
<dbReference type="PANTHER" id="PTHR10953">
    <property type="entry name" value="UBIQUITIN-ACTIVATING ENZYME E1"/>
    <property type="match status" value="1"/>
</dbReference>
<evidence type="ECO:0000259" key="13">
    <source>
        <dbReference type="PROSITE" id="PS50206"/>
    </source>
</evidence>
<evidence type="ECO:0000256" key="8">
    <source>
        <dbReference type="ARBA" id="ARBA00066884"/>
    </source>
</evidence>
<dbReference type="AlphaFoldDB" id="A0A7X0J767"/>
<dbReference type="InterPro" id="IPR036873">
    <property type="entry name" value="Rhodanese-like_dom_sf"/>
</dbReference>
<keyword evidence="14" id="KW-0548">Nucleotidyltransferase</keyword>
<dbReference type="CDD" id="cd00757">
    <property type="entry name" value="ThiF_MoeB_HesA_family"/>
    <property type="match status" value="1"/>
</dbReference>
<evidence type="ECO:0000256" key="6">
    <source>
        <dbReference type="ARBA" id="ARBA00055169"/>
    </source>
</evidence>